<accession>A0A1J5SHY0</accession>
<comment type="caution">
    <text evidence="3">The sequence shown here is derived from an EMBL/GenBank/DDBJ whole genome shotgun (WGS) entry which is preliminary data.</text>
</comment>
<dbReference type="InterPro" id="IPR038592">
    <property type="entry name" value="CheD-like_sf"/>
</dbReference>
<proteinExistence type="inferred from homology"/>
<dbReference type="AlphaFoldDB" id="A0A1J5SHY0"/>
<evidence type="ECO:0000256" key="1">
    <source>
        <dbReference type="ARBA" id="ARBA00022500"/>
    </source>
</evidence>
<dbReference type="SUPFAM" id="SSF64438">
    <property type="entry name" value="CNF1/YfiH-like putative cysteine hydrolases"/>
    <property type="match status" value="1"/>
</dbReference>
<name>A0A1J5SHY0_9ZZZZ</name>
<reference evidence="3" key="1">
    <citation type="submission" date="2016-10" db="EMBL/GenBank/DDBJ databases">
        <title>Sequence of Gallionella enrichment culture.</title>
        <authorList>
            <person name="Poehlein A."/>
            <person name="Muehling M."/>
            <person name="Daniel R."/>
        </authorList>
    </citation>
    <scope>NUCLEOTIDE SEQUENCE</scope>
</reference>
<dbReference type="InterPro" id="IPR011324">
    <property type="entry name" value="Cytotoxic_necrot_fac-like_cat"/>
</dbReference>
<keyword evidence="2 3" id="KW-0378">Hydrolase</keyword>
<dbReference type="EC" id="3.1.1.61" evidence="3"/>
<evidence type="ECO:0000256" key="2">
    <source>
        <dbReference type="ARBA" id="ARBA00022801"/>
    </source>
</evidence>
<dbReference type="InterPro" id="IPR005659">
    <property type="entry name" value="Chemorcpt_Glu_NH3ase_CheD"/>
</dbReference>
<dbReference type="CDD" id="cd16352">
    <property type="entry name" value="CheD"/>
    <property type="match status" value="1"/>
</dbReference>
<dbReference type="GO" id="GO:0006935">
    <property type="term" value="P:chemotaxis"/>
    <property type="evidence" value="ECO:0007669"/>
    <property type="project" value="UniProtKB-KW"/>
</dbReference>
<dbReference type="EC" id="3.5.1.44" evidence="3"/>
<evidence type="ECO:0000313" key="3">
    <source>
        <dbReference type="EMBL" id="OIR03640.1"/>
    </source>
</evidence>
<dbReference type="PANTHER" id="PTHR35147">
    <property type="entry name" value="CHEMORECEPTOR GLUTAMINE DEAMIDASE CHED-RELATED"/>
    <property type="match status" value="1"/>
</dbReference>
<dbReference type="GO" id="GO:0008984">
    <property type="term" value="F:protein-glutamate methylesterase activity"/>
    <property type="evidence" value="ECO:0007669"/>
    <property type="project" value="UniProtKB-EC"/>
</dbReference>
<dbReference type="Pfam" id="PF03975">
    <property type="entry name" value="CheD"/>
    <property type="match status" value="1"/>
</dbReference>
<dbReference type="Gene3D" id="3.30.1330.200">
    <property type="match status" value="1"/>
</dbReference>
<sequence length="174" mass="18032">MAGAPTIASIFAHKVVVGVGDMAVSNNTNVTLSTYALGSCVGVVAHDPVTKASGILHLMLPDSKLSADKAAAQPAMFADTGLPLLFNALFGLRAEFGRIRLFIAGGASVINGADPFKIGDRNLQAVKKFLMSCPCTISGHDVGGTINRTVHLDVSTGTVSLRMPDSSRQHSLAN</sequence>
<protein>
    <submittedName>
        <fullName evidence="3">Chemoreceptor glutamine deamidase CheD</fullName>
        <ecNumber evidence="3">3.1.1.61</ecNumber>
        <ecNumber evidence="3">3.5.1.44</ecNumber>
    </submittedName>
</protein>
<keyword evidence="1" id="KW-0145">Chemotaxis</keyword>
<dbReference type="HAMAP" id="MF_01440">
    <property type="entry name" value="CheD"/>
    <property type="match status" value="1"/>
</dbReference>
<dbReference type="EMBL" id="MLJW01000064">
    <property type="protein sequence ID" value="OIR03640.1"/>
    <property type="molecule type" value="Genomic_DNA"/>
</dbReference>
<dbReference type="PANTHER" id="PTHR35147:SF1">
    <property type="entry name" value="CHEMORECEPTOR GLUTAMINE DEAMIDASE CHED-RELATED"/>
    <property type="match status" value="1"/>
</dbReference>
<keyword evidence="3" id="KW-0675">Receptor</keyword>
<gene>
    <name evidence="3" type="primary">cheD_1</name>
    <name evidence="3" type="ORF">GALL_142620</name>
</gene>
<dbReference type="GO" id="GO:0050568">
    <property type="term" value="F:protein-glutamine glutaminase activity"/>
    <property type="evidence" value="ECO:0007669"/>
    <property type="project" value="UniProtKB-EC"/>
</dbReference>
<organism evidence="3">
    <name type="scientific">mine drainage metagenome</name>
    <dbReference type="NCBI Taxonomy" id="410659"/>
    <lineage>
        <taxon>unclassified sequences</taxon>
        <taxon>metagenomes</taxon>
        <taxon>ecological metagenomes</taxon>
    </lineage>
</organism>